<gene>
    <name evidence="2" type="ORF">GCM10011503_02640</name>
</gene>
<keyword evidence="1" id="KW-0732">Signal</keyword>
<protein>
    <recommendedName>
        <fullName evidence="4">Lipoprotein</fullName>
    </recommendedName>
</protein>
<dbReference type="PROSITE" id="PS51257">
    <property type="entry name" value="PROKAR_LIPOPROTEIN"/>
    <property type="match status" value="1"/>
</dbReference>
<evidence type="ECO:0008006" key="4">
    <source>
        <dbReference type="Google" id="ProtNLM"/>
    </source>
</evidence>
<reference evidence="3" key="1">
    <citation type="journal article" date="2019" name="Int. J. Syst. Evol. Microbiol.">
        <title>The Global Catalogue of Microorganisms (GCM) 10K type strain sequencing project: providing services to taxonomists for standard genome sequencing and annotation.</title>
        <authorList>
            <consortium name="The Broad Institute Genomics Platform"/>
            <consortium name="The Broad Institute Genome Sequencing Center for Infectious Disease"/>
            <person name="Wu L."/>
            <person name="Ma J."/>
        </authorList>
    </citation>
    <scope>NUCLEOTIDE SEQUENCE [LARGE SCALE GENOMIC DNA]</scope>
    <source>
        <strain evidence="3">CGMCC 1.15928</strain>
    </source>
</reference>
<name>A0ABQ1J4M6_9PROT</name>
<feature type="signal peptide" evidence="1">
    <location>
        <begin position="1"/>
        <end position="19"/>
    </location>
</feature>
<evidence type="ECO:0000256" key="1">
    <source>
        <dbReference type="SAM" id="SignalP"/>
    </source>
</evidence>
<keyword evidence="3" id="KW-1185">Reference proteome</keyword>
<sequence length="214" mass="22736">MLRSILAGASLVLLASACASSTDAPVEPVETAASAEPTEFELAMGTVNSLVEAGNEQIAIDRLTQLLGDPGMNDEQMAKALYARAKLRHGGGNDLTGSIADLKEIASDYATSSIADDAAALQLEAEAEFAMLNDMLTSGEPTAMERFEILFRLGQHQEAADLMLAGALEPENAYILDMYQIGYLCDGDELAGPVFELVEPDGTRRSVQFCELGK</sequence>
<evidence type="ECO:0000313" key="3">
    <source>
        <dbReference type="Proteomes" id="UP000628854"/>
    </source>
</evidence>
<feature type="chain" id="PRO_5047123783" description="Lipoprotein" evidence="1">
    <location>
        <begin position="20"/>
        <end position="214"/>
    </location>
</feature>
<comment type="caution">
    <text evidence="2">The sequence shown here is derived from an EMBL/GenBank/DDBJ whole genome shotgun (WGS) entry which is preliminary data.</text>
</comment>
<evidence type="ECO:0000313" key="2">
    <source>
        <dbReference type="EMBL" id="GGB57726.1"/>
    </source>
</evidence>
<accession>A0ABQ1J4M6</accession>
<organism evidence="2 3">
    <name type="scientific">Henriciella pelagia</name>
    <dbReference type="NCBI Taxonomy" id="1977912"/>
    <lineage>
        <taxon>Bacteria</taxon>
        <taxon>Pseudomonadati</taxon>
        <taxon>Pseudomonadota</taxon>
        <taxon>Alphaproteobacteria</taxon>
        <taxon>Hyphomonadales</taxon>
        <taxon>Hyphomonadaceae</taxon>
        <taxon>Henriciella</taxon>
    </lineage>
</organism>
<dbReference type="EMBL" id="BMKF01000001">
    <property type="protein sequence ID" value="GGB57726.1"/>
    <property type="molecule type" value="Genomic_DNA"/>
</dbReference>
<dbReference type="RefSeq" id="WP_084393955.1">
    <property type="nucleotide sequence ID" value="NZ_BMKF01000001.1"/>
</dbReference>
<dbReference type="Proteomes" id="UP000628854">
    <property type="component" value="Unassembled WGS sequence"/>
</dbReference>
<proteinExistence type="predicted"/>